<comment type="caution">
    <text evidence="1">The sequence shown here is derived from an EMBL/GenBank/DDBJ whole genome shotgun (WGS) entry which is preliminary data.</text>
</comment>
<dbReference type="Proteomes" id="UP001056978">
    <property type="component" value="Chromosome 4"/>
</dbReference>
<sequence length="255" mass="30125">MEQKIKLILCIKIAMFIHLYWICLFNNDTRPFSKCLYEKLDPRVKSYARNYRLLTKYKQQNSSCIIGLREDISNNGKCKKKNISNNEKGSKEQKKLSNRDLLNKKQYYTQIIDYNNAMFDGKHFHFEKKWIKKKNYDYFIEKKRRISDIALKKIKFRKYRYGVVMFFLFFILGIGLSVSCQFKSISASDGTNGIDSQILSFLKGILGLENEGHVYILLFAVTFIMLAALIIVAIYKILKNNEKYQKIKLITEAYE</sequence>
<accession>A0ACB9YDQ6</accession>
<evidence type="ECO:0000313" key="2">
    <source>
        <dbReference type="Proteomes" id="UP001056978"/>
    </source>
</evidence>
<reference evidence="1" key="1">
    <citation type="submission" date="2022-06" db="EMBL/GenBank/DDBJ databases">
        <title>The First Complete Genome of the Simian Malaria Parasite Plasmodium brasilianum.</title>
        <authorList>
            <person name="Bajic M."/>
            <person name="Ravishankar S."/>
        </authorList>
    </citation>
    <scope>NUCLEOTIDE SEQUENCE</scope>
    <source>
        <strain evidence="1">Bolivian I</strain>
    </source>
</reference>
<protein>
    <submittedName>
        <fullName evidence="1">Uncharacterized protein</fullName>
    </submittedName>
</protein>
<name>A0ACB9YDQ6_PLABR</name>
<organism evidence="1 2">
    <name type="scientific">Plasmodium brasilianum</name>
    <dbReference type="NCBI Taxonomy" id="5824"/>
    <lineage>
        <taxon>Eukaryota</taxon>
        <taxon>Sar</taxon>
        <taxon>Alveolata</taxon>
        <taxon>Apicomplexa</taxon>
        <taxon>Aconoidasida</taxon>
        <taxon>Haemosporida</taxon>
        <taxon>Plasmodiidae</taxon>
        <taxon>Plasmodium</taxon>
        <taxon>Plasmodium (Plasmodium)</taxon>
    </lineage>
</organism>
<gene>
    <name evidence="1" type="ORF">MKS88_001253</name>
</gene>
<proteinExistence type="predicted"/>
<evidence type="ECO:0000313" key="1">
    <source>
        <dbReference type="EMBL" id="KAI4840525.1"/>
    </source>
</evidence>
<keyword evidence="2" id="KW-1185">Reference proteome</keyword>
<dbReference type="EMBL" id="CM043772">
    <property type="protein sequence ID" value="KAI4840525.1"/>
    <property type="molecule type" value="Genomic_DNA"/>
</dbReference>